<evidence type="ECO:0000313" key="4">
    <source>
        <dbReference type="Proteomes" id="UP001323798"/>
    </source>
</evidence>
<dbReference type="PANTHER" id="PTHR34293">
    <property type="entry name" value="HTH-TYPE TRANSCRIPTIONAL REGULATOR TRMBL2"/>
    <property type="match status" value="1"/>
</dbReference>
<dbReference type="PANTHER" id="PTHR34293:SF1">
    <property type="entry name" value="HTH-TYPE TRANSCRIPTIONAL REGULATOR TRMBL2"/>
    <property type="match status" value="1"/>
</dbReference>
<gene>
    <name evidence="3" type="ORF">SM116_01610</name>
</gene>
<keyword evidence="4" id="KW-1185">Reference proteome</keyword>
<organism evidence="3 4">
    <name type="scientific">Microbacterium rhizosphaerae</name>
    <dbReference type="NCBI Taxonomy" id="1678237"/>
    <lineage>
        <taxon>Bacteria</taxon>
        <taxon>Bacillati</taxon>
        <taxon>Actinomycetota</taxon>
        <taxon>Actinomycetes</taxon>
        <taxon>Micrococcales</taxon>
        <taxon>Microbacteriaceae</taxon>
        <taxon>Microbacterium</taxon>
    </lineage>
</organism>
<name>A0ABZ0SM05_9MICO</name>
<reference evidence="3 4" key="1">
    <citation type="submission" date="2023-11" db="EMBL/GenBank/DDBJ databases">
        <title>Genome sequence of Microbacterium rhizosphaerae KACC 19337.</title>
        <authorList>
            <person name="Choi H."/>
            <person name="Kim S."/>
            <person name="Kim Y."/>
            <person name="Kwon S.-W."/>
            <person name="Heo J."/>
        </authorList>
    </citation>
    <scope>NUCLEOTIDE SEQUENCE [LARGE SCALE GENOMIC DNA]</scope>
    <source>
        <strain evidence="3 4">KACC 19337</strain>
    </source>
</reference>
<evidence type="ECO:0000259" key="2">
    <source>
        <dbReference type="SMART" id="SM00421"/>
    </source>
</evidence>
<dbReference type="EMBL" id="CP139368">
    <property type="protein sequence ID" value="WPR90009.1"/>
    <property type="molecule type" value="Genomic_DNA"/>
</dbReference>
<feature type="coiled-coil region" evidence="1">
    <location>
        <begin position="86"/>
        <end position="113"/>
    </location>
</feature>
<sequence>MADPRGGSVPVGSLAGLDVDPSAEQVYRAIVSGGAADRAGIAARLRMSPAETDARIAALAHAGLVDVDVDGRIEALPPTLAFGGLLARREQQIRDARVALDELADEYRRARELKVSDGIEIVRGRREIASWINYLLLSGSEQFRLFAKPPFAVFGLSESDTEREVAGRGLRERIIIERIVLDEPAAEKDLLTSLDRGQEIRMVQSLPGKLLIVDDSAAIVQLDEGGPAHSEIAVVRSGGLLDCLTFSFESLWRSAMQLREGPGGTVDPSLVSPNDLADPADREVLTLLLAGYTDAAVAMRLGISQRTVQRRVRRLMDLAGTDSRVLLGWHARDRGWL</sequence>
<evidence type="ECO:0000256" key="1">
    <source>
        <dbReference type="SAM" id="Coils"/>
    </source>
</evidence>
<dbReference type="Pfam" id="PF00196">
    <property type="entry name" value="GerE"/>
    <property type="match status" value="1"/>
</dbReference>
<protein>
    <submittedName>
        <fullName evidence="3">LuxR C-terminal-related transcriptional regulator</fullName>
    </submittedName>
</protein>
<keyword evidence="1" id="KW-0175">Coiled coil</keyword>
<accession>A0ABZ0SM05</accession>
<dbReference type="InterPro" id="IPR000792">
    <property type="entry name" value="Tscrpt_reg_LuxR_C"/>
</dbReference>
<dbReference type="Gene3D" id="1.10.10.10">
    <property type="entry name" value="Winged helix-like DNA-binding domain superfamily/Winged helix DNA-binding domain"/>
    <property type="match status" value="1"/>
</dbReference>
<dbReference type="InterPro" id="IPR036388">
    <property type="entry name" value="WH-like_DNA-bd_sf"/>
</dbReference>
<evidence type="ECO:0000313" key="3">
    <source>
        <dbReference type="EMBL" id="WPR90009.1"/>
    </source>
</evidence>
<dbReference type="SUPFAM" id="SSF46894">
    <property type="entry name" value="C-terminal effector domain of the bipartite response regulators"/>
    <property type="match status" value="1"/>
</dbReference>
<dbReference type="SMART" id="SM00421">
    <property type="entry name" value="HTH_LUXR"/>
    <property type="match status" value="1"/>
</dbReference>
<feature type="domain" description="HTH luxR-type" evidence="2">
    <location>
        <begin position="274"/>
        <end position="331"/>
    </location>
</feature>
<dbReference type="InterPro" id="IPR051797">
    <property type="entry name" value="TrmB-like"/>
</dbReference>
<dbReference type="InterPro" id="IPR016032">
    <property type="entry name" value="Sig_transdc_resp-reg_C-effctor"/>
</dbReference>
<dbReference type="Proteomes" id="UP001323798">
    <property type="component" value="Chromosome"/>
</dbReference>
<proteinExistence type="predicted"/>
<dbReference type="RefSeq" id="WP_320942723.1">
    <property type="nucleotide sequence ID" value="NZ_BAABEU010000003.1"/>
</dbReference>